<dbReference type="SUPFAM" id="SSF52058">
    <property type="entry name" value="L domain-like"/>
    <property type="match status" value="1"/>
</dbReference>
<dbReference type="EMBL" id="VIEB01001327">
    <property type="protein sequence ID" value="TQD73124.1"/>
    <property type="molecule type" value="Genomic_DNA"/>
</dbReference>
<dbReference type="InterPro" id="IPR013210">
    <property type="entry name" value="LRR_N_plant-typ"/>
</dbReference>
<dbReference type="PANTHER" id="PTHR48010:SF76">
    <property type="entry name" value="INACTIVE RECEPTOR KINASE RLK902-RELATED"/>
    <property type="match status" value="1"/>
</dbReference>
<sequence length="140" mass="15423">MIFENPRNPHPTQFTKNAIWGSTKMHSQTQSLCLFLFSMLLLLPIAKPDLASDRAALLALRSTIGSQTLLWKSNQTSPCSWAGINCENNSVTMIRLLGMALSDGIPSGIFGNLTSLRTLSLRLNALRSSAVRSLRLRYSS</sequence>
<dbReference type="PANTHER" id="PTHR48010">
    <property type="entry name" value="OS05G0588300 PROTEIN"/>
    <property type="match status" value="1"/>
</dbReference>
<evidence type="ECO:0000256" key="2">
    <source>
        <dbReference type="ARBA" id="ARBA00022737"/>
    </source>
</evidence>
<dbReference type="AlphaFoldDB" id="A0A540KFW6"/>
<dbReference type="InterPro" id="IPR050994">
    <property type="entry name" value="At_inactive_RLKs"/>
</dbReference>
<organism evidence="4 5">
    <name type="scientific">Malus baccata</name>
    <name type="common">Siberian crab apple</name>
    <name type="synonym">Pyrus baccata</name>
    <dbReference type="NCBI Taxonomy" id="106549"/>
    <lineage>
        <taxon>Eukaryota</taxon>
        <taxon>Viridiplantae</taxon>
        <taxon>Streptophyta</taxon>
        <taxon>Embryophyta</taxon>
        <taxon>Tracheophyta</taxon>
        <taxon>Spermatophyta</taxon>
        <taxon>Magnoliopsida</taxon>
        <taxon>eudicotyledons</taxon>
        <taxon>Gunneridae</taxon>
        <taxon>Pentapetalae</taxon>
        <taxon>rosids</taxon>
        <taxon>fabids</taxon>
        <taxon>Rosales</taxon>
        <taxon>Rosaceae</taxon>
        <taxon>Amygdaloideae</taxon>
        <taxon>Maleae</taxon>
        <taxon>Malus</taxon>
    </lineage>
</organism>
<keyword evidence="1" id="KW-0433">Leucine-rich repeat</keyword>
<evidence type="ECO:0000313" key="5">
    <source>
        <dbReference type="Proteomes" id="UP000315295"/>
    </source>
</evidence>
<dbReference type="Gene3D" id="3.80.10.10">
    <property type="entry name" value="Ribonuclease Inhibitor"/>
    <property type="match status" value="1"/>
</dbReference>
<keyword evidence="2" id="KW-0677">Repeat</keyword>
<name>A0A540KFW6_MALBA</name>
<comment type="caution">
    <text evidence="4">The sequence shown here is derived from an EMBL/GenBank/DDBJ whole genome shotgun (WGS) entry which is preliminary data.</text>
</comment>
<dbReference type="Pfam" id="PF08263">
    <property type="entry name" value="LRRNT_2"/>
    <property type="match status" value="1"/>
</dbReference>
<dbReference type="STRING" id="106549.A0A540KFW6"/>
<evidence type="ECO:0000313" key="4">
    <source>
        <dbReference type="EMBL" id="TQD73124.1"/>
    </source>
</evidence>
<evidence type="ECO:0000256" key="1">
    <source>
        <dbReference type="ARBA" id="ARBA00022614"/>
    </source>
</evidence>
<feature type="domain" description="Leucine-rich repeat-containing N-terminal plant-type" evidence="3">
    <location>
        <begin position="51"/>
        <end position="86"/>
    </location>
</feature>
<evidence type="ECO:0000259" key="3">
    <source>
        <dbReference type="Pfam" id="PF08263"/>
    </source>
</evidence>
<proteinExistence type="predicted"/>
<reference evidence="4 5" key="1">
    <citation type="journal article" date="2019" name="G3 (Bethesda)">
        <title>Sequencing of a Wild Apple (Malus baccata) Genome Unravels the Differences Between Cultivated and Wild Apple Species Regarding Disease Resistance and Cold Tolerance.</title>
        <authorList>
            <person name="Chen X."/>
        </authorList>
    </citation>
    <scope>NUCLEOTIDE SEQUENCE [LARGE SCALE GENOMIC DNA]</scope>
    <source>
        <strain evidence="5">cv. Shandingzi</strain>
        <tissue evidence="4">Leaves</tissue>
    </source>
</reference>
<gene>
    <name evidence="4" type="ORF">C1H46_041348</name>
</gene>
<dbReference type="Proteomes" id="UP000315295">
    <property type="component" value="Unassembled WGS sequence"/>
</dbReference>
<keyword evidence="5" id="KW-1185">Reference proteome</keyword>
<dbReference type="InterPro" id="IPR032675">
    <property type="entry name" value="LRR_dom_sf"/>
</dbReference>
<protein>
    <recommendedName>
        <fullName evidence="3">Leucine-rich repeat-containing N-terminal plant-type domain-containing protein</fullName>
    </recommendedName>
</protein>
<accession>A0A540KFW6</accession>